<keyword evidence="5" id="KW-1185">Reference proteome</keyword>
<keyword evidence="2" id="KW-0521">NADP</keyword>
<dbReference type="EMBL" id="JAWDJX010000035">
    <property type="protein sequence ID" value="KAK3050077.1"/>
    <property type="molecule type" value="Genomic_DNA"/>
</dbReference>
<protein>
    <submittedName>
        <fullName evidence="4">Uncharacterized protein</fullName>
    </submittedName>
</protein>
<dbReference type="InterPro" id="IPR002347">
    <property type="entry name" value="SDR_fam"/>
</dbReference>
<dbReference type="AlphaFoldDB" id="A0AAJ0GC98"/>
<dbReference type="PRINTS" id="PR00081">
    <property type="entry name" value="GDHRDH"/>
</dbReference>
<name>A0AAJ0GC98_9PEZI</name>
<evidence type="ECO:0000256" key="1">
    <source>
        <dbReference type="ARBA" id="ARBA00006484"/>
    </source>
</evidence>
<evidence type="ECO:0000256" key="2">
    <source>
        <dbReference type="ARBA" id="ARBA00022857"/>
    </source>
</evidence>
<reference evidence="4" key="1">
    <citation type="submission" date="2023-04" db="EMBL/GenBank/DDBJ databases">
        <title>Black Yeasts Isolated from many extreme environments.</title>
        <authorList>
            <person name="Coleine C."/>
            <person name="Stajich J.E."/>
            <person name="Selbmann L."/>
        </authorList>
    </citation>
    <scope>NUCLEOTIDE SEQUENCE</scope>
    <source>
        <strain evidence="4">CCFEE 5312</strain>
    </source>
</reference>
<comment type="similarity">
    <text evidence="1">Belongs to the short-chain dehydrogenases/reductases (SDR) family.</text>
</comment>
<dbReference type="Gene3D" id="3.40.50.720">
    <property type="entry name" value="NAD(P)-binding Rossmann-like Domain"/>
    <property type="match status" value="1"/>
</dbReference>
<keyword evidence="3" id="KW-0560">Oxidoreductase</keyword>
<proteinExistence type="inferred from homology"/>
<dbReference type="SUPFAM" id="SSF51735">
    <property type="entry name" value="NAD(P)-binding Rossmann-fold domains"/>
    <property type="match status" value="1"/>
</dbReference>
<dbReference type="PANTHER" id="PTHR43544">
    <property type="entry name" value="SHORT-CHAIN DEHYDROGENASE/REDUCTASE"/>
    <property type="match status" value="1"/>
</dbReference>
<evidence type="ECO:0000256" key="3">
    <source>
        <dbReference type="ARBA" id="ARBA00023002"/>
    </source>
</evidence>
<dbReference type="PANTHER" id="PTHR43544:SF7">
    <property type="entry name" value="NADB-LER2"/>
    <property type="match status" value="1"/>
</dbReference>
<organism evidence="4 5">
    <name type="scientific">Extremus antarcticus</name>
    <dbReference type="NCBI Taxonomy" id="702011"/>
    <lineage>
        <taxon>Eukaryota</taxon>
        <taxon>Fungi</taxon>
        <taxon>Dikarya</taxon>
        <taxon>Ascomycota</taxon>
        <taxon>Pezizomycotina</taxon>
        <taxon>Dothideomycetes</taxon>
        <taxon>Dothideomycetidae</taxon>
        <taxon>Mycosphaerellales</taxon>
        <taxon>Extremaceae</taxon>
        <taxon>Extremus</taxon>
    </lineage>
</organism>
<accession>A0AAJ0GC98</accession>
<sequence length="181" mass="19591">MDLAASLSELKINALDVVVANAGILKQWGLARAVKKDELVEHFSINTVGPILLYQATLPLLEKSAQTPKFFIISSSLGSNTLMDTYLPLQLIAYNVSKSAVNSAAGRIHREEDRIVVVPVQPGWIATDMGSRAAGWAGMNTSDPPVKIDDAISGLMQLFDKATKAEHSGKFFDQNGEPVPW</sequence>
<gene>
    <name evidence="4" type="ORF">LTR09_008732</name>
</gene>
<dbReference type="InterPro" id="IPR036291">
    <property type="entry name" value="NAD(P)-bd_dom_sf"/>
</dbReference>
<evidence type="ECO:0000313" key="4">
    <source>
        <dbReference type="EMBL" id="KAK3050077.1"/>
    </source>
</evidence>
<dbReference type="GO" id="GO:0005737">
    <property type="term" value="C:cytoplasm"/>
    <property type="evidence" value="ECO:0007669"/>
    <property type="project" value="TreeGrafter"/>
</dbReference>
<dbReference type="InterPro" id="IPR051468">
    <property type="entry name" value="Fungal_SecMetab_SDRs"/>
</dbReference>
<comment type="caution">
    <text evidence="4">The sequence shown here is derived from an EMBL/GenBank/DDBJ whole genome shotgun (WGS) entry which is preliminary data.</text>
</comment>
<dbReference type="GO" id="GO:0016491">
    <property type="term" value="F:oxidoreductase activity"/>
    <property type="evidence" value="ECO:0007669"/>
    <property type="project" value="UniProtKB-KW"/>
</dbReference>
<evidence type="ECO:0000313" key="5">
    <source>
        <dbReference type="Proteomes" id="UP001271007"/>
    </source>
</evidence>
<dbReference type="Pfam" id="PF00106">
    <property type="entry name" value="adh_short"/>
    <property type="match status" value="1"/>
</dbReference>
<dbReference type="Proteomes" id="UP001271007">
    <property type="component" value="Unassembled WGS sequence"/>
</dbReference>